<dbReference type="OrthoDB" id="107565at2157"/>
<sequence length="326" mass="33343">MRWLTIILLASIVSSAPAHALEFFSGDPVVIDSPVADDIFAGASTVKVLAPVDSAVIVGGDVLIDAPIRGDLLVAGGTVDINSDVGGKILAAGGTINLRGDVERNVVMAGGTVKVLPTSNIGMDAALTGTEVQNGGNVAGTLWVSAANFVNTGDVGDLKFRIVEEEGAEGPRTLISTFSLLMILGFLIVGLVSLRLFPGVFSAVDGEVRRSPAARALLGLGLMVAATILVIVSALSVVGIPLALLLLALAAAALLAANLFVSFSLGRWIVSALNRDLADLSAFVIGYLVLSLLFLIPYAGSLMELISIGLGFGAAATALNESRRRG</sequence>
<accession>G7WN44</accession>
<dbReference type="InterPro" id="IPR058486">
    <property type="entry name" value="DUF8173"/>
</dbReference>
<gene>
    <name evidence="3" type="ordered locus">Mhar_0518</name>
</gene>
<dbReference type="AlphaFoldDB" id="G7WN44"/>
<dbReference type="Proteomes" id="UP000005877">
    <property type="component" value="Chromosome"/>
</dbReference>
<feature type="transmembrane region" description="Helical" evidence="1">
    <location>
        <begin position="277"/>
        <end position="296"/>
    </location>
</feature>
<name>G7WN44_METH6</name>
<evidence type="ECO:0000256" key="1">
    <source>
        <dbReference type="SAM" id="Phobius"/>
    </source>
</evidence>
<keyword evidence="1" id="KW-0472">Membrane</keyword>
<dbReference type="STRING" id="1110509.Mhar_0518"/>
<dbReference type="RefSeq" id="WP_014586085.1">
    <property type="nucleotide sequence ID" value="NC_017527.1"/>
</dbReference>
<dbReference type="PATRIC" id="fig|1110509.7.peg.576"/>
<keyword evidence="1" id="KW-0812">Transmembrane</keyword>
<feature type="transmembrane region" description="Helical" evidence="1">
    <location>
        <begin position="180"/>
        <end position="204"/>
    </location>
</feature>
<dbReference type="GeneID" id="12509687"/>
<evidence type="ECO:0000259" key="2">
    <source>
        <dbReference type="Pfam" id="PF26514"/>
    </source>
</evidence>
<keyword evidence="4" id="KW-1185">Reference proteome</keyword>
<dbReference type="Pfam" id="PF26514">
    <property type="entry name" value="DUF8173"/>
    <property type="match status" value="1"/>
</dbReference>
<feature type="transmembrane region" description="Helical" evidence="1">
    <location>
        <begin position="302"/>
        <end position="320"/>
    </location>
</feature>
<feature type="transmembrane region" description="Helical" evidence="1">
    <location>
        <begin position="244"/>
        <end position="265"/>
    </location>
</feature>
<evidence type="ECO:0000313" key="3">
    <source>
        <dbReference type="EMBL" id="AET63900.1"/>
    </source>
</evidence>
<protein>
    <recommendedName>
        <fullName evidence="2">DUF8173 domain-containing protein</fullName>
    </recommendedName>
</protein>
<feature type="transmembrane region" description="Helical" evidence="1">
    <location>
        <begin position="216"/>
        <end position="238"/>
    </location>
</feature>
<feature type="domain" description="DUF8173" evidence="2">
    <location>
        <begin position="181"/>
        <end position="319"/>
    </location>
</feature>
<dbReference type="KEGG" id="mhi:Mhar_0518"/>
<organism evidence="3 4">
    <name type="scientific">Methanothrix harundinacea (strain 6Ac)</name>
    <name type="common">Methanosaeta harundinacea</name>
    <dbReference type="NCBI Taxonomy" id="1110509"/>
    <lineage>
        <taxon>Archaea</taxon>
        <taxon>Methanobacteriati</taxon>
        <taxon>Methanobacteriota</taxon>
        <taxon>Stenosarchaea group</taxon>
        <taxon>Methanomicrobia</taxon>
        <taxon>Methanotrichales</taxon>
        <taxon>Methanotrichaceae</taxon>
        <taxon>Methanothrix</taxon>
    </lineage>
</organism>
<evidence type="ECO:0000313" key="4">
    <source>
        <dbReference type="Proteomes" id="UP000005877"/>
    </source>
</evidence>
<proteinExistence type="predicted"/>
<dbReference type="EMBL" id="CP003117">
    <property type="protein sequence ID" value="AET63900.1"/>
    <property type="molecule type" value="Genomic_DNA"/>
</dbReference>
<dbReference type="HOGENOM" id="CLU_851559_0_0_2"/>
<keyword evidence="1" id="KW-1133">Transmembrane helix</keyword>
<reference evidence="3 4" key="1">
    <citation type="journal article" date="2012" name="PLoS ONE">
        <title>The genome characteristics and predicted function of methyl-group oxidation pathway in the obligate aceticlastic methanogens, Methanosaeta spp.</title>
        <authorList>
            <person name="Zhu J."/>
            <person name="Zheng H."/>
            <person name="Ai G."/>
            <person name="Zhang G."/>
            <person name="Liu D."/>
            <person name="Liu X."/>
            <person name="Dong X."/>
        </authorList>
    </citation>
    <scope>NUCLEOTIDE SEQUENCE [LARGE SCALE GENOMIC DNA]</scope>
    <source>
        <strain evidence="3 4">6Ac</strain>
    </source>
</reference>